<comment type="caution">
    <text evidence="2">The sequence shown here is derived from an EMBL/GenBank/DDBJ whole genome shotgun (WGS) entry which is preliminary data.</text>
</comment>
<feature type="region of interest" description="Disordered" evidence="1">
    <location>
        <begin position="108"/>
        <end position="127"/>
    </location>
</feature>
<evidence type="ECO:0000313" key="3">
    <source>
        <dbReference type="Proteomes" id="UP001365128"/>
    </source>
</evidence>
<sequence length="266" mass="30198">MAEANSPDEEVYLMALDLTKLKAINEFYLKNKRFCTTVAEIRELGEQILKDAQEAIRAVRKDYANIGEALNMANSQADKVIRANNKNHRHRQAIERTWGETLEPEQLATKGQHMKQSGKEEAANDSADKAMVDADAQALTFRAHVEATEGLYNCLVDTLNVMKAKAETFADTIIPVMDELKIRIEILNGNEPDKVNDRPTPPVKEMLRYRKDLVKARDGLNKVVKPFFVQLVIRISSEMSAYTTFLDILDRLKDLADSYDDVHEED</sequence>
<gene>
    <name evidence="2" type="ORF">IWX46DRAFT_658752</name>
</gene>
<feature type="compositionally biased region" description="Basic and acidic residues" evidence="1">
    <location>
        <begin position="117"/>
        <end position="127"/>
    </location>
</feature>
<name>A0ABR1M7C2_9PEZI</name>
<proteinExistence type="predicted"/>
<dbReference type="EMBL" id="JBBPDW010000019">
    <property type="protein sequence ID" value="KAK7543734.1"/>
    <property type="molecule type" value="Genomic_DNA"/>
</dbReference>
<keyword evidence="3" id="KW-1185">Reference proteome</keyword>
<protein>
    <submittedName>
        <fullName evidence="2">Uncharacterized protein</fullName>
    </submittedName>
</protein>
<dbReference type="Proteomes" id="UP001365128">
    <property type="component" value="Unassembled WGS sequence"/>
</dbReference>
<evidence type="ECO:0000256" key="1">
    <source>
        <dbReference type="SAM" id="MobiDB-lite"/>
    </source>
</evidence>
<evidence type="ECO:0000313" key="2">
    <source>
        <dbReference type="EMBL" id="KAK7543734.1"/>
    </source>
</evidence>
<organism evidence="2 3">
    <name type="scientific">Phyllosticta citricarpa</name>
    <dbReference type="NCBI Taxonomy" id="55181"/>
    <lineage>
        <taxon>Eukaryota</taxon>
        <taxon>Fungi</taxon>
        <taxon>Dikarya</taxon>
        <taxon>Ascomycota</taxon>
        <taxon>Pezizomycotina</taxon>
        <taxon>Dothideomycetes</taxon>
        <taxon>Dothideomycetes incertae sedis</taxon>
        <taxon>Botryosphaeriales</taxon>
        <taxon>Phyllostictaceae</taxon>
        <taxon>Phyllosticta</taxon>
    </lineage>
</organism>
<accession>A0ABR1M7C2</accession>
<reference evidence="2 3" key="1">
    <citation type="submission" date="2024-04" db="EMBL/GenBank/DDBJ databases">
        <title>Phyllosticta paracitricarpa is synonymous to the EU quarantine fungus P. citricarpa based on phylogenomic analyses.</title>
        <authorList>
            <consortium name="Lawrence Berkeley National Laboratory"/>
            <person name="Van Ingen-Buijs V.A."/>
            <person name="Van Westerhoven A.C."/>
            <person name="Haridas S."/>
            <person name="Skiadas P."/>
            <person name="Martin F."/>
            <person name="Groenewald J.Z."/>
            <person name="Crous P.W."/>
            <person name="Seidl M.F."/>
        </authorList>
    </citation>
    <scope>NUCLEOTIDE SEQUENCE [LARGE SCALE GENOMIC DNA]</scope>
    <source>
        <strain evidence="2 3">CBS 122670</strain>
    </source>
</reference>